<dbReference type="EMBL" id="FNKH01000001">
    <property type="protein sequence ID" value="SDQ03126.1"/>
    <property type="molecule type" value="Genomic_DNA"/>
</dbReference>
<gene>
    <name evidence="7" type="ORF">SAMN04489742_0023</name>
</gene>
<keyword evidence="8" id="KW-1185">Reference proteome</keyword>
<comment type="subcellular location">
    <subcellularLocation>
        <location evidence="1">Cell membrane</location>
        <topology evidence="1">Multi-pass membrane protein</topology>
    </subcellularLocation>
</comment>
<keyword evidence="5 6" id="KW-0472">Membrane</keyword>
<accession>A0A1H0XKI8</accession>
<feature type="transmembrane region" description="Helical" evidence="6">
    <location>
        <begin position="90"/>
        <end position="110"/>
    </location>
</feature>
<evidence type="ECO:0000256" key="6">
    <source>
        <dbReference type="SAM" id="Phobius"/>
    </source>
</evidence>
<evidence type="ECO:0000256" key="2">
    <source>
        <dbReference type="ARBA" id="ARBA00022475"/>
    </source>
</evidence>
<dbReference type="InterPro" id="IPR019108">
    <property type="entry name" value="Caa3_assmbl_CtaG-rel"/>
</dbReference>
<evidence type="ECO:0000313" key="8">
    <source>
        <dbReference type="Proteomes" id="UP000181917"/>
    </source>
</evidence>
<evidence type="ECO:0000256" key="1">
    <source>
        <dbReference type="ARBA" id="ARBA00004651"/>
    </source>
</evidence>
<evidence type="ECO:0000313" key="7">
    <source>
        <dbReference type="EMBL" id="SDQ03126.1"/>
    </source>
</evidence>
<dbReference type="RefSeq" id="WP_083339464.1">
    <property type="nucleotide sequence ID" value="NZ_FNKH01000001.1"/>
</dbReference>
<dbReference type="AlphaFoldDB" id="A0A1H0XKI8"/>
<evidence type="ECO:0000256" key="4">
    <source>
        <dbReference type="ARBA" id="ARBA00022989"/>
    </source>
</evidence>
<evidence type="ECO:0000256" key="3">
    <source>
        <dbReference type="ARBA" id="ARBA00022692"/>
    </source>
</evidence>
<feature type="transmembrane region" description="Helical" evidence="6">
    <location>
        <begin position="57"/>
        <end position="78"/>
    </location>
</feature>
<feature type="transmembrane region" description="Helical" evidence="6">
    <location>
        <begin position="253"/>
        <end position="272"/>
    </location>
</feature>
<feature type="transmembrane region" description="Helical" evidence="6">
    <location>
        <begin position="137"/>
        <end position="157"/>
    </location>
</feature>
<dbReference type="Proteomes" id="UP000181917">
    <property type="component" value="Unassembled WGS sequence"/>
</dbReference>
<feature type="transmembrane region" description="Helical" evidence="6">
    <location>
        <begin position="20"/>
        <end position="45"/>
    </location>
</feature>
<keyword evidence="4 6" id="KW-1133">Transmembrane helix</keyword>
<keyword evidence="3 6" id="KW-0812">Transmembrane</keyword>
<dbReference type="GO" id="GO:0005886">
    <property type="term" value="C:plasma membrane"/>
    <property type="evidence" value="ECO:0007669"/>
    <property type="project" value="UniProtKB-SubCell"/>
</dbReference>
<name>A0A1H0XKI8_9MICC</name>
<sequence length="307" mass="33473">MSDVDAILPFFPDWFRFDPAGASPIVAGAALLLCALYLRGVIWMWSQGRRWSVARTIAFVLGCALMFMVATFGVNRYASVSLTALMFQQITLMTVVPPLIIVGSPGRLLLHSTPHHGIGRIVLQAAHGGLRSRWARALLHPVTPIVIALALFPALYLTDFISIAMMTPVGADLILAVFLVGGLVAGVPLWSVDPLPRAPSYPARLIDILVELQIHAVLGLILIRSGAPLISAYATSQQGGDPVYDQAVAGMLLWTYAELPLFVVLIVCLSRWHSGDRRNARLNETREDAELEAYNTYLSEIDHKGGR</sequence>
<evidence type="ECO:0000256" key="5">
    <source>
        <dbReference type="ARBA" id="ARBA00023136"/>
    </source>
</evidence>
<protein>
    <submittedName>
        <fullName evidence="7">Cytochrome c oxidase caa3 assembly factor (Caa3_CtaG)</fullName>
    </submittedName>
</protein>
<reference evidence="7 8" key="1">
    <citation type="submission" date="2016-10" db="EMBL/GenBank/DDBJ databases">
        <authorList>
            <person name="de Groot N.N."/>
        </authorList>
    </citation>
    <scope>NUCLEOTIDE SEQUENCE [LARGE SCALE GENOMIC DNA]</scope>
    <source>
        <strain evidence="7 8">DSM 20117</strain>
    </source>
</reference>
<keyword evidence="2" id="KW-1003">Cell membrane</keyword>
<dbReference type="Pfam" id="PF09678">
    <property type="entry name" value="Caa3_CtaG"/>
    <property type="match status" value="1"/>
</dbReference>
<proteinExistence type="predicted"/>
<feature type="transmembrane region" description="Helical" evidence="6">
    <location>
        <begin position="212"/>
        <end position="233"/>
    </location>
</feature>
<dbReference type="STRING" id="37928.SAMN04489742_0023"/>
<feature type="transmembrane region" description="Helical" evidence="6">
    <location>
        <begin position="169"/>
        <end position="191"/>
    </location>
</feature>
<organism evidence="7 8">
    <name type="scientific">Crystallibacter crystallopoietes</name>
    <dbReference type="NCBI Taxonomy" id="37928"/>
    <lineage>
        <taxon>Bacteria</taxon>
        <taxon>Bacillati</taxon>
        <taxon>Actinomycetota</taxon>
        <taxon>Actinomycetes</taxon>
        <taxon>Micrococcales</taxon>
        <taxon>Micrococcaceae</taxon>
        <taxon>Crystallibacter</taxon>
    </lineage>
</organism>